<gene>
    <name evidence="1" type="ORF">EDEG_01474</name>
</gene>
<accession>J9DSE7</accession>
<dbReference type="InParanoid" id="J9DSE7"/>
<dbReference type="AlphaFoldDB" id="J9DSE7"/>
<comment type="caution">
    <text evidence="1">The sequence shown here is derived from an EMBL/GenBank/DDBJ whole genome shotgun (WGS) entry which is preliminary data.</text>
</comment>
<dbReference type="HOGENOM" id="CLU_1618979_0_0_1"/>
<proteinExistence type="predicted"/>
<evidence type="ECO:0000313" key="1">
    <source>
        <dbReference type="EMBL" id="EJW04242.1"/>
    </source>
</evidence>
<dbReference type="Proteomes" id="UP000003163">
    <property type="component" value="Unassembled WGS sequence"/>
</dbReference>
<organism evidence="1 2">
    <name type="scientific">Edhazardia aedis (strain USNM 41457)</name>
    <name type="common">Microsporidian parasite</name>
    <dbReference type="NCBI Taxonomy" id="1003232"/>
    <lineage>
        <taxon>Eukaryota</taxon>
        <taxon>Fungi</taxon>
        <taxon>Fungi incertae sedis</taxon>
        <taxon>Microsporidia</taxon>
        <taxon>Edhazardia</taxon>
    </lineage>
</organism>
<sequence length="164" mass="18694">MNDDHNFYSAFANMQSSSDKSTDLFQCFFCKDTLKIPHLAVENSELANLLLKNSETDCSSNKFNTDEKNKKAMLICQDCLKTIDKFRDFYITSSLICANGTVKMLYNASENPNISTEEHVHEKIDGSNFLQYPACAIIYNFQLNDNVSFSNDDLDECIPTSEYQ</sequence>
<evidence type="ECO:0000313" key="2">
    <source>
        <dbReference type="Proteomes" id="UP000003163"/>
    </source>
</evidence>
<protein>
    <recommendedName>
        <fullName evidence="3">ZAD domain-containing protein</fullName>
    </recommendedName>
</protein>
<dbReference type="VEuPathDB" id="MicrosporidiaDB:EDEG_01474"/>
<name>J9DSE7_EDHAE</name>
<keyword evidence="2" id="KW-1185">Reference proteome</keyword>
<evidence type="ECO:0008006" key="3">
    <source>
        <dbReference type="Google" id="ProtNLM"/>
    </source>
</evidence>
<dbReference type="EMBL" id="AFBI03000021">
    <property type="protein sequence ID" value="EJW04242.1"/>
    <property type="molecule type" value="Genomic_DNA"/>
</dbReference>
<reference evidence="1 2" key="1">
    <citation type="submission" date="2011-08" db="EMBL/GenBank/DDBJ databases">
        <authorList>
            <person name="Liu Z.J."/>
            <person name="Shi F.L."/>
            <person name="Lu J.Q."/>
            <person name="Li M."/>
            <person name="Wang Z.L."/>
        </authorList>
    </citation>
    <scope>NUCLEOTIDE SEQUENCE [LARGE SCALE GENOMIC DNA]</scope>
    <source>
        <strain evidence="1 2">USNM 41457</strain>
    </source>
</reference>
<reference evidence="2" key="2">
    <citation type="submission" date="2015-07" db="EMBL/GenBank/DDBJ databases">
        <title>Contrasting host-pathogen interactions and genome evolution in two generalist and specialist microsporidian pathogens of mosquitoes.</title>
        <authorList>
            <consortium name="The Broad Institute Genomics Platform"/>
            <consortium name="The Broad Institute Genome Sequencing Center for Infectious Disease"/>
            <person name="Cuomo C.A."/>
            <person name="Sanscrainte N.D."/>
            <person name="Goldberg J.M."/>
            <person name="Heiman D."/>
            <person name="Young S."/>
            <person name="Zeng Q."/>
            <person name="Becnel J.J."/>
            <person name="Birren B.W."/>
        </authorList>
    </citation>
    <scope>NUCLEOTIDE SEQUENCE [LARGE SCALE GENOMIC DNA]</scope>
    <source>
        <strain evidence="2">USNM 41457</strain>
    </source>
</reference>